<evidence type="ECO:0000256" key="2">
    <source>
        <dbReference type="ARBA" id="ARBA00018339"/>
    </source>
</evidence>
<gene>
    <name evidence="7" type="ORF">PSAL00342_LOCUS1403</name>
</gene>
<evidence type="ECO:0000256" key="1">
    <source>
        <dbReference type="ARBA" id="ARBA00008838"/>
    </source>
</evidence>
<comment type="subcellular location">
    <subcellularLocation>
        <location evidence="5">Nucleus</location>
        <location evidence="5">Nucleolus</location>
    </subcellularLocation>
    <subcellularLocation>
        <location evidence="5">Nucleus</location>
        <location evidence="5">Nucleoplasm</location>
    </subcellularLocation>
</comment>
<feature type="compositionally biased region" description="Basic and acidic residues" evidence="6">
    <location>
        <begin position="22"/>
        <end position="33"/>
    </location>
</feature>
<evidence type="ECO:0000313" key="7">
    <source>
        <dbReference type="EMBL" id="CAE0607586.1"/>
    </source>
</evidence>
<dbReference type="Pfam" id="PF07767">
    <property type="entry name" value="Nop53"/>
    <property type="match status" value="1"/>
</dbReference>
<evidence type="ECO:0000256" key="6">
    <source>
        <dbReference type="SAM" id="MobiDB-lite"/>
    </source>
</evidence>
<dbReference type="GO" id="GO:0005730">
    <property type="term" value="C:nucleolus"/>
    <property type="evidence" value="ECO:0007669"/>
    <property type="project" value="UniProtKB-SubCell"/>
</dbReference>
<name>A0A7S3XB89_9CHLO</name>
<dbReference type="PANTHER" id="PTHR14211:SF7">
    <property type="entry name" value="RIBOSOME BIOGENESIS PROTEIN NOP53"/>
    <property type="match status" value="1"/>
</dbReference>
<accession>A0A7S3XB89</accession>
<feature type="compositionally biased region" description="Basic and acidic residues" evidence="6">
    <location>
        <begin position="225"/>
        <end position="236"/>
    </location>
</feature>
<dbReference type="EMBL" id="HBIS01001591">
    <property type="protein sequence ID" value="CAE0607586.1"/>
    <property type="molecule type" value="Transcribed_RNA"/>
</dbReference>
<dbReference type="PIRSF" id="PIRSF017302">
    <property type="entry name" value="Gltscr2"/>
    <property type="match status" value="1"/>
</dbReference>
<feature type="compositionally biased region" description="Acidic residues" evidence="6">
    <location>
        <begin position="196"/>
        <end position="218"/>
    </location>
</feature>
<evidence type="ECO:0000256" key="3">
    <source>
        <dbReference type="ARBA" id="ARBA00022517"/>
    </source>
</evidence>
<protein>
    <recommendedName>
        <fullName evidence="2 5">Ribosome biogenesis protein NOP53</fullName>
    </recommendedName>
</protein>
<feature type="region of interest" description="Disordered" evidence="6">
    <location>
        <begin position="1"/>
        <end position="120"/>
    </location>
</feature>
<feature type="region of interest" description="Disordered" evidence="6">
    <location>
        <begin position="191"/>
        <end position="252"/>
    </location>
</feature>
<feature type="region of interest" description="Disordered" evidence="6">
    <location>
        <begin position="343"/>
        <end position="383"/>
    </location>
</feature>
<dbReference type="GO" id="GO:0005654">
    <property type="term" value="C:nucleoplasm"/>
    <property type="evidence" value="ECO:0007669"/>
    <property type="project" value="UniProtKB-SubCell"/>
</dbReference>
<sequence length="383" mass="43484">MKKRNNDGSKTNVSGSRAAAMHARDCREGKATEAKPSSAAIHPKRTLKPLRSAEIVARGTTGPAAAPLTKRKPKIHAPTTNQTKRVVPTKTIKAGKVDVSEGTTSQTKHQDPWSATKAEQETRRLKRFRARIAKKKAAAVDVEGPGCAVNPEYEAHQDALGQAVSEIMVKEYQKELKPVRPVAFVKKEEMERQLLEEDAVDPESDESFETEAEDEDTEQPTASKRQGDKKTRAEINRKRRHKHRLREEEEKVAAKRLKAAMHNIRKVKEEVDLDLEEKERRRSRNQIAREERRKRMPARLGKVKYVPEPTHVLLSEEVSGSLRKTRGVSTLLRDRFKSLQRRELIEPRKKQPKQRIKRKVVERGSRGEAAREAAREAAGTPSW</sequence>
<feature type="compositionally biased region" description="Basic and acidic residues" evidence="6">
    <location>
        <begin position="359"/>
        <end position="375"/>
    </location>
</feature>
<evidence type="ECO:0000256" key="4">
    <source>
        <dbReference type="ARBA" id="ARBA00023242"/>
    </source>
</evidence>
<dbReference type="GO" id="GO:0008097">
    <property type="term" value="F:5S rRNA binding"/>
    <property type="evidence" value="ECO:0007669"/>
    <property type="project" value="TreeGrafter"/>
</dbReference>
<dbReference type="InterPro" id="IPR011687">
    <property type="entry name" value="Nop53/GLTSCR2"/>
</dbReference>
<dbReference type="PANTHER" id="PTHR14211">
    <property type="entry name" value="GLIOMA SUPPRESSOR CANDIDATE REGION GENE 2"/>
    <property type="match status" value="1"/>
</dbReference>
<feature type="region of interest" description="Disordered" evidence="6">
    <location>
        <begin position="275"/>
        <end position="295"/>
    </location>
</feature>
<comment type="function">
    <text evidence="5">May play a role in ribosome biogenesis.</text>
</comment>
<proteinExistence type="inferred from homology"/>
<comment type="similarity">
    <text evidence="1 5">Belongs to the NOP53 family.</text>
</comment>
<dbReference type="GO" id="GO:0000027">
    <property type="term" value="P:ribosomal large subunit assembly"/>
    <property type="evidence" value="ECO:0007669"/>
    <property type="project" value="UniProtKB-UniRule"/>
</dbReference>
<dbReference type="GO" id="GO:0006364">
    <property type="term" value="P:rRNA processing"/>
    <property type="evidence" value="ECO:0007669"/>
    <property type="project" value="TreeGrafter"/>
</dbReference>
<keyword evidence="3 5" id="KW-0690">Ribosome biogenesis</keyword>
<evidence type="ECO:0000256" key="5">
    <source>
        <dbReference type="PIRNR" id="PIRNR017302"/>
    </source>
</evidence>
<organism evidence="7">
    <name type="scientific">Picocystis salinarum</name>
    <dbReference type="NCBI Taxonomy" id="88271"/>
    <lineage>
        <taxon>Eukaryota</taxon>
        <taxon>Viridiplantae</taxon>
        <taxon>Chlorophyta</taxon>
        <taxon>Picocystophyceae</taxon>
        <taxon>Picocystales</taxon>
        <taxon>Picocystaceae</taxon>
        <taxon>Picocystis</taxon>
    </lineage>
</organism>
<reference evidence="7" key="1">
    <citation type="submission" date="2021-01" db="EMBL/GenBank/DDBJ databases">
        <authorList>
            <person name="Corre E."/>
            <person name="Pelletier E."/>
            <person name="Niang G."/>
            <person name="Scheremetjew M."/>
            <person name="Finn R."/>
            <person name="Kale V."/>
            <person name="Holt S."/>
            <person name="Cochrane G."/>
            <person name="Meng A."/>
            <person name="Brown T."/>
            <person name="Cohen L."/>
        </authorList>
    </citation>
    <scope>NUCLEOTIDE SEQUENCE</scope>
    <source>
        <strain evidence="7">CCMP1897</strain>
    </source>
</reference>
<keyword evidence="4 5" id="KW-0539">Nucleus</keyword>
<dbReference type="AlphaFoldDB" id="A0A7S3XB89"/>